<dbReference type="Pfam" id="PF01544">
    <property type="entry name" value="CorA"/>
    <property type="match status" value="1"/>
</dbReference>
<dbReference type="GO" id="GO:0005886">
    <property type="term" value="C:plasma membrane"/>
    <property type="evidence" value="ECO:0007669"/>
    <property type="project" value="UniProtKB-SubCell"/>
</dbReference>
<evidence type="ECO:0000313" key="9">
    <source>
        <dbReference type="EMBL" id="OGY89312.1"/>
    </source>
</evidence>
<dbReference type="PANTHER" id="PTHR46494:SF1">
    <property type="entry name" value="CORA FAMILY METAL ION TRANSPORTER (EUROFUNG)"/>
    <property type="match status" value="1"/>
</dbReference>
<proteinExistence type="inferred from homology"/>
<evidence type="ECO:0000256" key="2">
    <source>
        <dbReference type="ARBA" id="ARBA00009765"/>
    </source>
</evidence>
<dbReference type="PANTHER" id="PTHR46494">
    <property type="entry name" value="CORA FAMILY METAL ION TRANSPORTER (EUROFUNG)"/>
    <property type="match status" value="1"/>
</dbReference>
<keyword evidence="7 8" id="KW-0472">Membrane</keyword>
<dbReference type="CDD" id="cd12822">
    <property type="entry name" value="TmCorA-like"/>
    <property type="match status" value="1"/>
</dbReference>
<dbReference type="InterPro" id="IPR002523">
    <property type="entry name" value="MgTranspt_CorA/ZnTranspt_ZntB"/>
</dbReference>
<evidence type="ECO:0000256" key="6">
    <source>
        <dbReference type="ARBA" id="ARBA00022989"/>
    </source>
</evidence>
<dbReference type="GO" id="GO:0015095">
    <property type="term" value="F:magnesium ion transmembrane transporter activity"/>
    <property type="evidence" value="ECO:0007669"/>
    <property type="project" value="TreeGrafter"/>
</dbReference>
<keyword evidence="5 8" id="KW-0812">Transmembrane</keyword>
<keyword evidence="3" id="KW-0813">Transport</keyword>
<sequence length="310" mass="35916">MVNRVRLIRSNRVHWIHIVSPTEDDIQFLRDNFQFHPLDLQDCINIAQRPKIESYDAYVFLILLFPYYVRHEKEIRPAEIDFFIGPDYLITVSDGKHPVLDQFFDDCLKSNIMRERYLDQTPAHLLYETLRRLQESVFPMLDHMSEDIGNIEHNIFSGHEKQMVGKILLIKRNIVNFRRIVNAHKSTLKKLVGVSIPGVFVLHPGLALYFGNIIDRTKDIWEILEILKETINAFQEANDSLISFKLNDAMRVLTAISVSILPATLVATIFGMNALGMPLVLHPYGFWILVVGMGLLVTGILAYFKKRNWL</sequence>
<dbReference type="InterPro" id="IPR045863">
    <property type="entry name" value="CorA_TM1_TM2"/>
</dbReference>
<evidence type="ECO:0008006" key="11">
    <source>
        <dbReference type="Google" id="ProtNLM"/>
    </source>
</evidence>
<evidence type="ECO:0000256" key="1">
    <source>
        <dbReference type="ARBA" id="ARBA00004651"/>
    </source>
</evidence>
<dbReference type="Gene3D" id="3.30.460.20">
    <property type="entry name" value="CorA soluble domain-like"/>
    <property type="match status" value="1"/>
</dbReference>
<dbReference type="SUPFAM" id="SSF144083">
    <property type="entry name" value="Magnesium transport protein CorA, transmembrane region"/>
    <property type="match status" value="1"/>
</dbReference>
<dbReference type="GO" id="GO:0015087">
    <property type="term" value="F:cobalt ion transmembrane transporter activity"/>
    <property type="evidence" value="ECO:0007669"/>
    <property type="project" value="TreeGrafter"/>
</dbReference>
<feature type="transmembrane region" description="Helical" evidence="8">
    <location>
        <begin position="284"/>
        <end position="304"/>
    </location>
</feature>
<name>A0A1G2BJP2_9BACT</name>
<dbReference type="Proteomes" id="UP000177817">
    <property type="component" value="Unassembled WGS sequence"/>
</dbReference>
<keyword evidence="6 8" id="KW-1133">Transmembrane helix</keyword>
<dbReference type="GO" id="GO:0000287">
    <property type="term" value="F:magnesium ion binding"/>
    <property type="evidence" value="ECO:0007669"/>
    <property type="project" value="TreeGrafter"/>
</dbReference>
<organism evidence="9 10">
    <name type="scientific">Candidatus Komeilibacteria bacterium RIFCSPHIGHO2_01_FULL_52_14</name>
    <dbReference type="NCBI Taxonomy" id="1798549"/>
    <lineage>
        <taxon>Bacteria</taxon>
        <taxon>Candidatus Komeiliibacteriota</taxon>
    </lineage>
</organism>
<dbReference type="InterPro" id="IPR045861">
    <property type="entry name" value="CorA_cytoplasmic_dom"/>
</dbReference>
<dbReference type="Gene3D" id="1.20.58.340">
    <property type="entry name" value="Magnesium transport protein CorA, transmembrane region"/>
    <property type="match status" value="2"/>
</dbReference>
<comment type="caution">
    <text evidence="9">The sequence shown here is derived from an EMBL/GenBank/DDBJ whole genome shotgun (WGS) entry which is preliminary data.</text>
</comment>
<keyword evidence="4" id="KW-1003">Cell membrane</keyword>
<accession>A0A1G2BJP2</accession>
<evidence type="ECO:0000256" key="7">
    <source>
        <dbReference type="ARBA" id="ARBA00023136"/>
    </source>
</evidence>
<evidence type="ECO:0000256" key="4">
    <source>
        <dbReference type="ARBA" id="ARBA00022475"/>
    </source>
</evidence>
<dbReference type="EMBL" id="MHKK01000037">
    <property type="protein sequence ID" value="OGY89312.1"/>
    <property type="molecule type" value="Genomic_DNA"/>
</dbReference>
<comment type="subcellular location">
    <subcellularLocation>
        <location evidence="1">Cell membrane</location>
        <topology evidence="1">Multi-pass membrane protein</topology>
    </subcellularLocation>
</comment>
<reference evidence="9 10" key="1">
    <citation type="journal article" date="2016" name="Nat. Commun.">
        <title>Thousands of microbial genomes shed light on interconnected biogeochemical processes in an aquifer system.</title>
        <authorList>
            <person name="Anantharaman K."/>
            <person name="Brown C.T."/>
            <person name="Hug L.A."/>
            <person name="Sharon I."/>
            <person name="Castelle C.J."/>
            <person name="Probst A.J."/>
            <person name="Thomas B.C."/>
            <person name="Singh A."/>
            <person name="Wilkins M.J."/>
            <person name="Karaoz U."/>
            <person name="Brodie E.L."/>
            <person name="Williams K.H."/>
            <person name="Hubbard S.S."/>
            <person name="Banfield J.F."/>
        </authorList>
    </citation>
    <scope>NUCLEOTIDE SEQUENCE [LARGE SCALE GENOMIC DNA]</scope>
</reference>
<comment type="similarity">
    <text evidence="2">Belongs to the CorA metal ion transporter (MIT) (TC 1.A.35) family.</text>
</comment>
<gene>
    <name evidence="9" type="ORF">A2677_03765</name>
</gene>
<dbReference type="AlphaFoldDB" id="A0A1G2BJP2"/>
<evidence type="ECO:0000256" key="5">
    <source>
        <dbReference type="ARBA" id="ARBA00022692"/>
    </source>
</evidence>
<evidence type="ECO:0000313" key="10">
    <source>
        <dbReference type="Proteomes" id="UP000177817"/>
    </source>
</evidence>
<evidence type="ECO:0000256" key="3">
    <source>
        <dbReference type="ARBA" id="ARBA00022448"/>
    </source>
</evidence>
<protein>
    <recommendedName>
        <fullName evidence="11">Magnesium transporter</fullName>
    </recommendedName>
</protein>
<dbReference type="GO" id="GO:0050897">
    <property type="term" value="F:cobalt ion binding"/>
    <property type="evidence" value="ECO:0007669"/>
    <property type="project" value="TreeGrafter"/>
</dbReference>
<feature type="transmembrane region" description="Helical" evidence="8">
    <location>
        <begin position="252"/>
        <end position="272"/>
    </location>
</feature>
<dbReference type="SUPFAM" id="SSF143865">
    <property type="entry name" value="CorA soluble domain-like"/>
    <property type="match status" value="1"/>
</dbReference>
<evidence type="ECO:0000256" key="8">
    <source>
        <dbReference type="SAM" id="Phobius"/>
    </source>
</evidence>